<keyword evidence="3" id="KW-1185">Reference proteome</keyword>
<protein>
    <recommendedName>
        <fullName evidence="4">Cyclic lactone autoinducer peptide</fullName>
    </recommendedName>
</protein>
<keyword evidence="1" id="KW-1133">Transmembrane helix</keyword>
<dbReference type="Proteomes" id="UP000295773">
    <property type="component" value="Unassembled WGS sequence"/>
</dbReference>
<evidence type="ECO:0000256" key="1">
    <source>
        <dbReference type="SAM" id="Phobius"/>
    </source>
</evidence>
<sequence length="52" mass="6074">MMSCLHPTFCCFLYTLYLVNLALCGFACALLMKYNVTFFPESFCRSKKDEMK</sequence>
<reference evidence="2 3" key="1">
    <citation type="submission" date="2019-03" db="EMBL/GenBank/DDBJ databases">
        <title>Genomic Encyclopedia of Type Strains, Phase IV (KMG-IV): sequencing the most valuable type-strain genomes for metagenomic binning, comparative biology and taxonomic classification.</title>
        <authorList>
            <person name="Goeker M."/>
        </authorList>
    </citation>
    <scope>NUCLEOTIDE SEQUENCE [LARGE SCALE GENOMIC DNA]</scope>
    <source>
        <strain evidence="2 3">DSM 29481</strain>
    </source>
</reference>
<comment type="caution">
    <text evidence="2">The sequence shown here is derived from an EMBL/GenBank/DDBJ whole genome shotgun (WGS) entry which is preliminary data.</text>
</comment>
<keyword evidence="1" id="KW-0812">Transmembrane</keyword>
<evidence type="ECO:0000313" key="2">
    <source>
        <dbReference type="EMBL" id="TCU63014.1"/>
    </source>
</evidence>
<keyword evidence="1" id="KW-0472">Membrane</keyword>
<accession>A0A4R3TNC1</accession>
<dbReference type="EMBL" id="SMBP01000002">
    <property type="protein sequence ID" value="TCU63014.1"/>
    <property type="molecule type" value="Genomic_DNA"/>
</dbReference>
<organism evidence="2 3">
    <name type="scientific">Longicatena caecimuris</name>
    <dbReference type="NCBI Taxonomy" id="1796635"/>
    <lineage>
        <taxon>Bacteria</taxon>
        <taxon>Bacillati</taxon>
        <taxon>Bacillota</taxon>
        <taxon>Erysipelotrichia</taxon>
        <taxon>Erysipelotrichales</taxon>
        <taxon>Erysipelotrichaceae</taxon>
        <taxon>Longicatena</taxon>
    </lineage>
</organism>
<dbReference type="AlphaFoldDB" id="A0A4R3TNC1"/>
<name>A0A4R3TNC1_9FIRM</name>
<evidence type="ECO:0000313" key="3">
    <source>
        <dbReference type="Proteomes" id="UP000295773"/>
    </source>
</evidence>
<proteinExistence type="predicted"/>
<feature type="transmembrane region" description="Helical" evidence="1">
    <location>
        <begin position="12"/>
        <end position="32"/>
    </location>
</feature>
<evidence type="ECO:0008006" key="4">
    <source>
        <dbReference type="Google" id="ProtNLM"/>
    </source>
</evidence>
<gene>
    <name evidence="2" type="ORF">EDD61_10213</name>
</gene>